<evidence type="ECO:0000256" key="3">
    <source>
        <dbReference type="ARBA" id="ARBA00022705"/>
    </source>
</evidence>
<feature type="region of interest" description="Disordered" evidence="6">
    <location>
        <begin position="1"/>
        <end position="24"/>
    </location>
</feature>
<protein>
    <submittedName>
        <fullName evidence="8">AAA family ATPase</fullName>
    </submittedName>
</protein>
<dbReference type="InterPro" id="IPR003593">
    <property type="entry name" value="AAA+_ATPase"/>
</dbReference>
<evidence type="ECO:0000256" key="5">
    <source>
        <dbReference type="ARBA" id="ARBA00022840"/>
    </source>
</evidence>
<dbReference type="InterPro" id="IPR051314">
    <property type="entry name" value="AAA_ATPase_RarA/MGS1/WRNIP1"/>
</dbReference>
<proteinExistence type="inferred from homology"/>
<dbReference type="EMBL" id="MGFE01000016">
    <property type="protein sequence ID" value="OGL98749.1"/>
    <property type="molecule type" value="Genomic_DNA"/>
</dbReference>
<keyword evidence="4" id="KW-0547">Nucleotide-binding</keyword>
<dbReference type="PANTHER" id="PTHR13779">
    <property type="entry name" value="WERNER HELICASE-INTERACTING PROTEIN 1 FAMILY MEMBER"/>
    <property type="match status" value="1"/>
</dbReference>
<dbReference type="SMART" id="SM00382">
    <property type="entry name" value="AAA"/>
    <property type="match status" value="1"/>
</dbReference>
<dbReference type="Gene3D" id="3.40.50.300">
    <property type="entry name" value="P-loop containing nucleotide triphosphate hydrolases"/>
    <property type="match status" value="1"/>
</dbReference>
<dbReference type="Gene3D" id="1.20.272.10">
    <property type="match status" value="1"/>
</dbReference>
<dbReference type="GO" id="GO:0003677">
    <property type="term" value="F:DNA binding"/>
    <property type="evidence" value="ECO:0007669"/>
    <property type="project" value="InterPro"/>
</dbReference>
<dbReference type="InterPro" id="IPR003959">
    <property type="entry name" value="ATPase_AAA_core"/>
</dbReference>
<keyword evidence="5" id="KW-0067">ATP-binding</keyword>
<evidence type="ECO:0000256" key="6">
    <source>
        <dbReference type="SAM" id="MobiDB-lite"/>
    </source>
</evidence>
<dbReference type="CDD" id="cd18139">
    <property type="entry name" value="HLD_clamp_RarA"/>
    <property type="match status" value="1"/>
</dbReference>
<dbReference type="Pfam" id="PF00004">
    <property type="entry name" value="AAA"/>
    <property type="match status" value="1"/>
</dbReference>
<evidence type="ECO:0000256" key="4">
    <source>
        <dbReference type="ARBA" id="ARBA00022741"/>
    </source>
</evidence>
<dbReference type="Pfam" id="PF12002">
    <property type="entry name" value="MgsA_C"/>
    <property type="match status" value="1"/>
</dbReference>
<evidence type="ECO:0000259" key="7">
    <source>
        <dbReference type="SMART" id="SM00382"/>
    </source>
</evidence>
<dbReference type="InterPro" id="IPR021886">
    <property type="entry name" value="MgsA_C"/>
</dbReference>
<dbReference type="FunFam" id="1.20.272.10:FF:000001">
    <property type="entry name" value="Putative AAA family ATPase"/>
    <property type="match status" value="1"/>
</dbReference>
<feature type="domain" description="AAA+ ATPase" evidence="7">
    <location>
        <begin position="53"/>
        <end position="170"/>
    </location>
</feature>
<dbReference type="Gene3D" id="1.10.8.60">
    <property type="match status" value="1"/>
</dbReference>
<dbReference type="GO" id="GO:0016887">
    <property type="term" value="F:ATP hydrolysis activity"/>
    <property type="evidence" value="ECO:0007669"/>
    <property type="project" value="InterPro"/>
</dbReference>
<comment type="caution">
    <text evidence="8">The sequence shown here is derived from an EMBL/GenBank/DDBJ whole genome shotgun (WGS) entry which is preliminary data.</text>
</comment>
<reference evidence="8 9" key="1">
    <citation type="journal article" date="2016" name="Nat. Commun.">
        <title>Thousands of microbial genomes shed light on interconnected biogeochemical processes in an aquifer system.</title>
        <authorList>
            <person name="Anantharaman K."/>
            <person name="Brown C.T."/>
            <person name="Hug L.A."/>
            <person name="Sharon I."/>
            <person name="Castelle C.J."/>
            <person name="Probst A.J."/>
            <person name="Thomas B.C."/>
            <person name="Singh A."/>
            <person name="Wilkins M.J."/>
            <person name="Karaoz U."/>
            <person name="Brodie E.L."/>
            <person name="Williams K.H."/>
            <person name="Hubbard S.S."/>
            <person name="Banfield J.F."/>
        </authorList>
    </citation>
    <scope>NUCLEOTIDE SEQUENCE [LARGE SCALE GENOMIC DNA]</scope>
</reference>
<dbReference type="FunFam" id="3.40.50.300:FF:000137">
    <property type="entry name" value="Replication-associated recombination protein A"/>
    <property type="match status" value="1"/>
</dbReference>
<comment type="similarity">
    <text evidence="2">Belongs to the AAA ATPase family. RarA/MGS1/WRNIP1 subfamily.</text>
</comment>
<dbReference type="Pfam" id="PF16193">
    <property type="entry name" value="AAA_assoc_2"/>
    <property type="match status" value="1"/>
</dbReference>
<dbReference type="GO" id="GO:0006261">
    <property type="term" value="P:DNA-templated DNA replication"/>
    <property type="evidence" value="ECO:0007669"/>
    <property type="project" value="TreeGrafter"/>
</dbReference>
<dbReference type="Gene3D" id="1.10.3710.10">
    <property type="entry name" value="DNA polymerase III clamp loader subunits, C-terminal domain"/>
    <property type="match status" value="1"/>
</dbReference>
<sequence>MAKPKTLFDSPETENRSAPLAERMRPKTLEEYEGQRKIIGEGTILREALVRDEIPSMVFWGPPGSGKTTLAKIIAEQTKANFVPFSAVSGTVKDIREVIAGAADRQKLYGEKTILFVDEIHRFNKAQQDAFLPAVEHGTIILIGATTENPSFEVNAALLSRCRVFILEMLDVPDIVAILRRALSDAKRGLSMTAPPADDALEYLAMMSNGDARVALNALELAASTGHVDRTRVADALQKTHLLYDRAGEEHYNVISALHKSMRGSDADAALYWLGRMLEAGEDPIYVARRLVRFASEDIGLADPNALVQAVAAFQASHQIGMPECNVILAQCVAYLAQAPKSNALYVAYGRVQRDIRDLPAEPVPIHLRNAPTTLMKNLGFGDGYKYTPDFKNPKEAEQCYLPERLKGKKYLRPT</sequence>
<dbReference type="GO" id="GO:0000731">
    <property type="term" value="P:DNA synthesis involved in DNA repair"/>
    <property type="evidence" value="ECO:0007669"/>
    <property type="project" value="TreeGrafter"/>
</dbReference>
<accession>A0A1F7W7J6</accession>
<dbReference type="AlphaFoldDB" id="A0A1F7W7J6"/>
<dbReference type="GO" id="GO:0017116">
    <property type="term" value="F:single-stranded DNA helicase activity"/>
    <property type="evidence" value="ECO:0007669"/>
    <property type="project" value="TreeGrafter"/>
</dbReference>
<dbReference type="InterPro" id="IPR027417">
    <property type="entry name" value="P-loop_NTPase"/>
</dbReference>
<name>A0A1F7W7J6_9BACT</name>
<gene>
    <name evidence="8" type="ORF">A2304_01035</name>
</gene>
<evidence type="ECO:0000256" key="2">
    <source>
        <dbReference type="ARBA" id="ARBA00008959"/>
    </source>
</evidence>
<evidence type="ECO:0000313" key="9">
    <source>
        <dbReference type="Proteomes" id="UP000176501"/>
    </source>
</evidence>
<organism evidence="8 9">
    <name type="scientific">Candidatus Uhrbacteria bacterium RIFOXYB2_FULL_57_15</name>
    <dbReference type="NCBI Taxonomy" id="1802422"/>
    <lineage>
        <taxon>Bacteria</taxon>
        <taxon>Candidatus Uhriibacteriota</taxon>
    </lineage>
</organism>
<comment type="function">
    <text evidence="1">DNA-dependent ATPase that plays important roles in cellular responses to stalled DNA replication processes.</text>
</comment>
<dbReference type="GO" id="GO:0005524">
    <property type="term" value="F:ATP binding"/>
    <property type="evidence" value="ECO:0007669"/>
    <property type="project" value="UniProtKB-KW"/>
</dbReference>
<keyword evidence="3" id="KW-0235">DNA replication</keyword>
<dbReference type="CDD" id="cd00009">
    <property type="entry name" value="AAA"/>
    <property type="match status" value="1"/>
</dbReference>
<dbReference type="SUPFAM" id="SSF52540">
    <property type="entry name" value="P-loop containing nucleoside triphosphate hydrolases"/>
    <property type="match status" value="1"/>
</dbReference>
<dbReference type="GO" id="GO:0008047">
    <property type="term" value="F:enzyme activator activity"/>
    <property type="evidence" value="ECO:0007669"/>
    <property type="project" value="TreeGrafter"/>
</dbReference>
<dbReference type="PANTHER" id="PTHR13779:SF7">
    <property type="entry name" value="ATPASE WRNIP1"/>
    <property type="match status" value="1"/>
</dbReference>
<dbReference type="InterPro" id="IPR032423">
    <property type="entry name" value="AAA_assoc_2"/>
</dbReference>
<dbReference type="SUPFAM" id="SSF48019">
    <property type="entry name" value="post-AAA+ oligomerization domain-like"/>
    <property type="match status" value="1"/>
</dbReference>
<dbReference type="InterPro" id="IPR008921">
    <property type="entry name" value="DNA_pol3_clamp-load_cplx_C"/>
</dbReference>
<dbReference type="Proteomes" id="UP000176501">
    <property type="component" value="Unassembled WGS sequence"/>
</dbReference>
<evidence type="ECO:0000256" key="1">
    <source>
        <dbReference type="ARBA" id="ARBA00002393"/>
    </source>
</evidence>
<evidence type="ECO:0000313" key="8">
    <source>
        <dbReference type="EMBL" id="OGL98749.1"/>
    </source>
</evidence>